<dbReference type="GeneID" id="63852411"/>
<dbReference type="OrthoDB" id="2322999at2759"/>
<dbReference type="RefSeq" id="XP_040787006.1">
    <property type="nucleotide sequence ID" value="XM_040935160.1"/>
</dbReference>
<reference evidence="1" key="1">
    <citation type="submission" date="2020-01" db="EMBL/GenBank/DDBJ databases">
        <authorList>
            <consortium name="DOE Joint Genome Institute"/>
            <person name="Haridas S."/>
            <person name="Albert R."/>
            <person name="Binder M."/>
            <person name="Bloem J."/>
            <person name="Labutti K."/>
            <person name="Salamov A."/>
            <person name="Andreopoulos B."/>
            <person name="Baker S.E."/>
            <person name="Barry K."/>
            <person name="Bills G."/>
            <person name="Bluhm B.H."/>
            <person name="Cannon C."/>
            <person name="Castanera R."/>
            <person name="Culley D.E."/>
            <person name="Daum C."/>
            <person name="Ezra D."/>
            <person name="Gonzalez J.B."/>
            <person name="Henrissat B."/>
            <person name="Kuo A."/>
            <person name="Liang C."/>
            <person name="Lipzen A."/>
            <person name="Lutzoni F."/>
            <person name="Magnuson J."/>
            <person name="Mondo S."/>
            <person name="Nolan M."/>
            <person name="Ohm R."/>
            <person name="Pangilinan J."/>
            <person name="Park H.-J."/>
            <person name="Ramirez L."/>
            <person name="Alfaro M."/>
            <person name="Sun H."/>
            <person name="Tritt A."/>
            <person name="Yoshinaga Y."/>
            <person name="Zwiers L.-H."/>
            <person name="Turgeon B.G."/>
            <person name="Goodwin S.B."/>
            <person name="Spatafora J.W."/>
            <person name="Crous P.W."/>
            <person name="Grigoriev I.V."/>
        </authorList>
    </citation>
    <scope>NUCLEOTIDE SEQUENCE</scope>
    <source>
        <strain evidence="1">CBS 394.84</strain>
    </source>
</reference>
<dbReference type="Proteomes" id="UP000800039">
    <property type="component" value="Unassembled WGS sequence"/>
</dbReference>
<dbReference type="AlphaFoldDB" id="A0A9P4GED0"/>
<comment type="caution">
    <text evidence="1">The sequence shown here is derived from an EMBL/GenBank/DDBJ whole genome shotgun (WGS) entry which is preliminary data.</text>
</comment>
<gene>
    <name evidence="1" type="ORF">K460DRAFT_379386</name>
</gene>
<evidence type="ECO:0000313" key="2">
    <source>
        <dbReference type="Proteomes" id="UP000800039"/>
    </source>
</evidence>
<proteinExistence type="predicted"/>
<keyword evidence="2" id="KW-1185">Reference proteome</keyword>
<name>A0A9P4GED0_9PLEO</name>
<organism evidence="1 2">
    <name type="scientific">Cucurbitaria berberidis CBS 394.84</name>
    <dbReference type="NCBI Taxonomy" id="1168544"/>
    <lineage>
        <taxon>Eukaryota</taxon>
        <taxon>Fungi</taxon>
        <taxon>Dikarya</taxon>
        <taxon>Ascomycota</taxon>
        <taxon>Pezizomycotina</taxon>
        <taxon>Dothideomycetes</taxon>
        <taxon>Pleosporomycetidae</taxon>
        <taxon>Pleosporales</taxon>
        <taxon>Pleosporineae</taxon>
        <taxon>Cucurbitariaceae</taxon>
        <taxon>Cucurbitaria</taxon>
    </lineage>
</organism>
<evidence type="ECO:0000313" key="1">
    <source>
        <dbReference type="EMBL" id="KAF1844443.1"/>
    </source>
</evidence>
<accession>A0A9P4GED0</accession>
<protein>
    <submittedName>
        <fullName evidence="1">Uncharacterized protein</fullName>
    </submittedName>
</protein>
<sequence>MEHFWKSYNAFPTLLEANNRFTNRKQVFFDLTKLLSRYGNAFGVCLVHTHCGLLEGEIMLEKDDISQPVSVSEAGRYYAERWLPSGVPYEFTSRPTETPPEALFNEFKAMTQDAGVLGLYHVGREAVTRVEWTEGRKNMVRDIKDEDWHLSPVETAWNLGRGDPVTMVCVLLCATATTESGGYYLSK</sequence>
<dbReference type="EMBL" id="ML976617">
    <property type="protein sequence ID" value="KAF1844443.1"/>
    <property type="molecule type" value="Genomic_DNA"/>
</dbReference>